<dbReference type="AlphaFoldDB" id="A0A5B7JWR7"/>
<dbReference type="EMBL" id="VSRR010110603">
    <property type="protein sequence ID" value="MPC97587.1"/>
    <property type="molecule type" value="Genomic_DNA"/>
</dbReference>
<evidence type="ECO:0000313" key="2">
    <source>
        <dbReference type="Proteomes" id="UP000324222"/>
    </source>
</evidence>
<organism evidence="1 2">
    <name type="scientific">Portunus trituberculatus</name>
    <name type="common">Swimming crab</name>
    <name type="synonym">Neptunus trituberculatus</name>
    <dbReference type="NCBI Taxonomy" id="210409"/>
    <lineage>
        <taxon>Eukaryota</taxon>
        <taxon>Metazoa</taxon>
        <taxon>Ecdysozoa</taxon>
        <taxon>Arthropoda</taxon>
        <taxon>Crustacea</taxon>
        <taxon>Multicrustacea</taxon>
        <taxon>Malacostraca</taxon>
        <taxon>Eumalacostraca</taxon>
        <taxon>Eucarida</taxon>
        <taxon>Decapoda</taxon>
        <taxon>Pleocyemata</taxon>
        <taxon>Brachyura</taxon>
        <taxon>Eubrachyura</taxon>
        <taxon>Portunoidea</taxon>
        <taxon>Portunidae</taxon>
        <taxon>Portuninae</taxon>
        <taxon>Portunus</taxon>
    </lineage>
</organism>
<name>A0A5B7JWR7_PORTR</name>
<sequence>MVQEGGHDSQPCSLRLQLVEIGAEKFAYRRDEVRQQLSKQSSSFSHHCNVVEKGGRVTVRVVGYLRDRS</sequence>
<keyword evidence="2" id="KW-1185">Reference proteome</keyword>
<protein>
    <submittedName>
        <fullName evidence="1">Uncharacterized protein</fullName>
    </submittedName>
</protein>
<proteinExistence type="predicted"/>
<accession>A0A5B7JWR7</accession>
<comment type="caution">
    <text evidence="1">The sequence shown here is derived from an EMBL/GenBank/DDBJ whole genome shotgun (WGS) entry which is preliminary data.</text>
</comment>
<reference evidence="1 2" key="1">
    <citation type="submission" date="2019-05" db="EMBL/GenBank/DDBJ databases">
        <title>Another draft genome of Portunus trituberculatus and its Hox gene families provides insights of decapod evolution.</title>
        <authorList>
            <person name="Jeong J.-H."/>
            <person name="Song I."/>
            <person name="Kim S."/>
            <person name="Choi T."/>
            <person name="Kim D."/>
            <person name="Ryu S."/>
            <person name="Kim W."/>
        </authorList>
    </citation>
    <scope>NUCLEOTIDE SEQUENCE [LARGE SCALE GENOMIC DNA]</scope>
    <source>
        <tissue evidence="1">Muscle</tissue>
    </source>
</reference>
<evidence type="ECO:0000313" key="1">
    <source>
        <dbReference type="EMBL" id="MPC97587.1"/>
    </source>
</evidence>
<dbReference type="Proteomes" id="UP000324222">
    <property type="component" value="Unassembled WGS sequence"/>
</dbReference>
<gene>
    <name evidence="1" type="ORF">E2C01_092907</name>
</gene>